<organism evidence="3 4">
    <name type="scientific">Pseudocercospora musae</name>
    <dbReference type="NCBI Taxonomy" id="113226"/>
    <lineage>
        <taxon>Eukaryota</taxon>
        <taxon>Fungi</taxon>
        <taxon>Dikarya</taxon>
        <taxon>Ascomycota</taxon>
        <taxon>Pezizomycotina</taxon>
        <taxon>Dothideomycetes</taxon>
        <taxon>Dothideomycetidae</taxon>
        <taxon>Mycosphaerellales</taxon>
        <taxon>Mycosphaerellaceae</taxon>
        <taxon>Pseudocercospora</taxon>
    </lineage>
</organism>
<dbReference type="GO" id="GO:0070291">
    <property type="term" value="P:N-acylethanolamine metabolic process"/>
    <property type="evidence" value="ECO:0007669"/>
    <property type="project" value="TreeGrafter"/>
</dbReference>
<protein>
    <recommendedName>
        <fullName evidence="2">Metallo-beta-lactamase domain-containing protein</fullName>
    </recommendedName>
</protein>
<dbReference type="AlphaFoldDB" id="A0A139GVK0"/>
<comment type="caution">
    <text evidence="3">The sequence shown here is derived from an EMBL/GenBank/DDBJ whole genome shotgun (WGS) entry which is preliminary data.</text>
</comment>
<feature type="compositionally biased region" description="Polar residues" evidence="1">
    <location>
        <begin position="1"/>
        <end position="11"/>
    </location>
</feature>
<evidence type="ECO:0000259" key="2">
    <source>
        <dbReference type="Pfam" id="PF12706"/>
    </source>
</evidence>
<dbReference type="OrthoDB" id="332863at2759"/>
<gene>
    <name evidence="3" type="ORF">AC579_3348</name>
</gene>
<dbReference type="GO" id="GO:0005737">
    <property type="term" value="C:cytoplasm"/>
    <property type="evidence" value="ECO:0007669"/>
    <property type="project" value="TreeGrafter"/>
</dbReference>
<dbReference type="Proteomes" id="UP000073492">
    <property type="component" value="Unassembled WGS sequence"/>
</dbReference>
<dbReference type="PANTHER" id="PTHR15032:SF4">
    <property type="entry name" value="N-ACYL-PHOSPHATIDYLETHANOLAMINE-HYDROLYZING PHOSPHOLIPASE D"/>
    <property type="match status" value="1"/>
</dbReference>
<evidence type="ECO:0000256" key="1">
    <source>
        <dbReference type="SAM" id="MobiDB-lite"/>
    </source>
</evidence>
<evidence type="ECO:0000313" key="4">
    <source>
        <dbReference type="Proteomes" id="UP000073492"/>
    </source>
</evidence>
<dbReference type="InterPro" id="IPR001279">
    <property type="entry name" value="Metallo-B-lactamas"/>
</dbReference>
<feature type="compositionally biased region" description="Basic and acidic residues" evidence="1">
    <location>
        <begin position="12"/>
        <end position="21"/>
    </location>
</feature>
<feature type="domain" description="Metallo-beta-lactamase" evidence="2">
    <location>
        <begin position="126"/>
        <end position="284"/>
    </location>
</feature>
<dbReference type="EMBL" id="LFZO01001010">
    <property type="protein sequence ID" value="KXS94213.1"/>
    <property type="molecule type" value="Genomic_DNA"/>
</dbReference>
<dbReference type="PANTHER" id="PTHR15032">
    <property type="entry name" value="N-ACYL-PHOSPHATIDYLETHANOLAMINE-HYDROLYZING PHOSPHOLIPASE D"/>
    <property type="match status" value="1"/>
</dbReference>
<dbReference type="Gene3D" id="3.60.15.10">
    <property type="entry name" value="Ribonuclease Z/Hydroxyacylglutathione hydrolase-like"/>
    <property type="match status" value="1"/>
</dbReference>
<evidence type="ECO:0000313" key="3">
    <source>
        <dbReference type="EMBL" id="KXS94213.1"/>
    </source>
</evidence>
<dbReference type="InterPro" id="IPR036866">
    <property type="entry name" value="RibonucZ/Hydroxyglut_hydro"/>
</dbReference>
<accession>A0A139GVK0</accession>
<proteinExistence type="predicted"/>
<feature type="region of interest" description="Disordered" evidence="1">
    <location>
        <begin position="1"/>
        <end position="38"/>
    </location>
</feature>
<dbReference type="SUPFAM" id="SSF56281">
    <property type="entry name" value="Metallo-hydrolase/oxidoreductase"/>
    <property type="match status" value="1"/>
</dbReference>
<reference evidence="3 4" key="1">
    <citation type="submission" date="2015-07" db="EMBL/GenBank/DDBJ databases">
        <title>Comparative genomics of the Sigatoka disease complex on banana suggests a link between parallel evolutionary changes in Pseudocercospora fijiensis and Pseudocercospora eumusae and increased virulence on the banana host.</title>
        <authorList>
            <person name="Chang T.-C."/>
            <person name="Salvucci A."/>
            <person name="Crous P.W."/>
            <person name="Stergiopoulos I."/>
        </authorList>
    </citation>
    <scope>NUCLEOTIDE SEQUENCE [LARGE SCALE GENOMIC DNA]</scope>
    <source>
        <strain evidence="3 4">CBS 116634</strain>
    </source>
</reference>
<dbReference type="GO" id="GO:0070290">
    <property type="term" value="F:N-acylphosphatidylethanolamine-specific phospholipase D activity"/>
    <property type="evidence" value="ECO:0007669"/>
    <property type="project" value="TreeGrafter"/>
</dbReference>
<keyword evidence="4" id="KW-1185">Reference proteome</keyword>
<name>A0A139GVK0_9PEZI</name>
<dbReference type="GO" id="GO:0070292">
    <property type="term" value="P:N-acylphosphatidylethanolamine metabolic process"/>
    <property type="evidence" value="ECO:0007669"/>
    <property type="project" value="TreeGrafter"/>
</dbReference>
<dbReference type="Pfam" id="PF12706">
    <property type="entry name" value="Lactamase_B_2"/>
    <property type="match status" value="1"/>
</dbReference>
<sequence length="345" mass="38011">MSTSNNITVTHSQDRHPEPSKAKAHHLGEPPTTFQNPWPSFKEHGSKAELFKLCFGSHPEKNFVPVPEGPNGTRSNQLVKVSMPHWEGIAQRDKLRATWTGHASFLVETPAASGQHRGIGVLFDPKPTPCSLEELPDPDIVCISHDRYDHLDFDLVSRLYHKLKGRLHFFDVTEMDWWQSCEVVVLNIGQARLTCCPTQHFSGRTPFDGGSTLWCSWALESAGKKLYFAGDTAYQAKDAPFDLALIPIGLYSPSYIAASVYVHPEQSLKIPKSIKSRLSIGMHYGTVRGGLSAAYEPVTDPSRRWREAAEREGIWNGGGVEGDGSSVDLSKPGVGLCHVGETVAV</sequence>